<organism evidence="1 2">
    <name type="scientific">Dendrolimus kikuchii</name>
    <dbReference type="NCBI Taxonomy" id="765133"/>
    <lineage>
        <taxon>Eukaryota</taxon>
        <taxon>Metazoa</taxon>
        <taxon>Ecdysozoa</taxon>
        <taxon>Arthropoda</taxon>
        <taxon>Hexapoda</taxon>
        <taxon>Insecta</taxon>
        <taxon>Pterygota</taxon>
        <taxon>Neoptera</taxon>
        <taxon>Endopterygota</taxon>
        <taxon>Lepidoptera</taxon>
        <taxon>Glossata</taxon>
        <taxon>Ditrysia</taxon>
        <taxon>Bombycoidea</taxon>
        <taxon>Lasiocampidae</taxon>
        <taxon>Dendrolimus</taxon>
    </lineage>
</organism>
<sequence>MGKCKSCNKVVTKKTPELECKRCGGTVHANTVCTELSNKQINLLKSADNLEWTCNDCKQKSPFRKSSFTAPEDETEDDDDTGSNKEDNLAINTSKLLSHISAEIEKSLKRELRETNQSLQFLSDKVDDYLELMETFKEKIKDLENKNCELMNKNKNLNTKIEALEQRINEIQQKQLAKQIEVAGIPMCEGENLKDIAKNLASKLNMKVDDIKMATRIYTKKGKQETILLKMKEELSAANWIGAARSKSLIASDVAPAIEASKSSNKLFVRPALTQHSKNLLWKSEQALKDSYKYIWCKNGKVLVRKSEDSKILTLRSENDIANLQLQAEN</sequence>
<dbReference type="Proteomes" id="UP000824533">
    <property type="component" value="Linkage Group LG07"/>
</dbReference>
<evidence type="ECO:0000313" key="1">
    <source>
        <dbReference type="EMBL" id="KAJ0179765.1"/>
    </source>
</evidence>
<accession>A0ACC1D7I4</accession>
<gene>
    <name evidence="1" type="ORF">K1T71_004356</name>
</gene>
<reference evidence="1 2" key="1">
    <citation type="journal article" date="2021" name="Front. Genet.">
        <title>Chromosome-Level Genome Assembly Reveals Significant Gene Expansion in the Toll and IMD Signaling Pathways of Dendrolimus kikuchii.</title>
        <authorList>
            <person name="Zhou J."/>
            <person name="Wu P."/>
            <person name="Xiong Z."/>
            <person name="Liu N."/>
            <person name="Zhao N."/>
            <person name="Ji M."/>
            <person name="Qiu Y."/>
            <person name="Yang B."/>
        </authorList>
    </citation>
    <scope>NUCLEOTIDE SEQUENCE [LARGE SCALE GENOMIC DNA]</scope>
    <source>
        <strain evidence="1">Ann1</strain>
    </source>
</reference>
<keyword evidence="2" id="KW-1185">Reference proteome</keyword>
<proteinExistence type="predicted"/>
<evidence type="ECO:0000313" key="2">
    <source>
        <dbReference type="Proteomes" id="UP000824533"/>
    </source>
</evidence>
<comment type="caution">
    <text evidence="1">The sequence shown here is derived from an EMBL/GenBank/DDBJ whole genome shotgun (WGS) entry which is preliminary data.</text>
</comment>
<dbReference type="EMBL" id="CM034393">
    <property type="protein sequence ID" value="KAJ0179765.1"/>
    <property type="molecule type" value="Genomic_DNA"/>
</dbReference>
<protein>
    <submittedName>
        <fullName evidence="1">Uncharacterized protein</fullName>
    </submittedName>
</protein>
<name>A0ACC1D7I4_9NEOP</name>